<sequence>MIVKQIISIEDWGISSMKERQISLNKIPTNFTYWDYINTFSKVLYYNNKRHKHTWFIKVCAKICVDPIPNWFLELVVIPRTDEFSIPWIHKWTPEVGFTKEHIPCLYRIYYNNFWDKLMKKDPMTKSLYGQELLDFISQRIQDYSTIPHKGIIADNSVKHIARRISIQDGNKEQMIKCAQKAHPCESAKPMTEDMLSKEEDMNINTITSVNVIELLKEVTDNNLREKIIQLVVNNNTNSSKYMEKPKNDFDFDYSTQYILSEVNNKLAKPHVVIRWWDNYISLEQKAVVINATSSGEGVDNLGIALVANREDVVYTLVLTILEHFNGKFTNQYETIHTLLNGLRCRTLGEFRWYKDTYMSRVIQLPKNGYEHWKAKFIDGLPPLFAERVRKTLRNNLVKFLIRIILMLSRLLKMDKPRERSQLEDFCTQLVYQILLLIARRRNIEILETPILTNLIGRRSLDTDLRKNVTLESPFINLINWFNIKCYKCGNFEHIAPNCKLEKLKTLELEEEVHEKVYSFLYTSGSESDYASDSGFEEEIDFLDLSNSN</sequence>
<evidence type="ECO:0000313" key="4">
    <source>
        <dbReference type="Proteomes" id="UP000824120"/>
    </source>
</evidence>
<keyword evidence="1" id="KW-0862">Zinc</keyword>
<comment type="caution">
    <text evidence="3">The sequence shown here is derived from an EMBL/GenBank/DDBJ whole genome shotgun (WGS) entry which is preliminary data.</text>
</comment>
<name>A0A9J5XPM4_SOLCO</name>
<dbReference type="PROSITE" id="PS50158">
    <property type="entry name" value="ZF_CCHC"/>
    <property type="match status" value="1"/>
</dbReference>
<dbReference type="GO" id="GO:0003676">
    <property type="term" value="F:nucleic acid binding"/>
    <property type="evidence" value="ECO:0007669"/>
    <property type="project" value="InterPro"/>
</dbReference>
<evidence type="ECO:0000259" key="2">
    <source>
        <dbReference type="PROSITE" id="PS50158"/>
    </source>
</evidence>
<evidence type="ECO:0000313" key="3">
    <source>
        <dbReference type="EMBL" id="KAG5590211.1"/>
    </source>
</evidence>
<dbReference type="OrthoDB" id="1735266at2759"/>
<keyword evidence="1" id="KW-0479">Metal-binding</keyword>
<proteinExistence type="predicted"/>
<dbReference type="PANTHER" id="PTHR33054">
    <property type="entry name" value="CCHC-TYPE DOMAIN-CONTAINING PROTEIN"/>
    <property type="match status" value="1"/>
</dbReference>
<dbReference type="PANTHER" id="PTHR33054:SF12">
    <property type="entry name" value="ZINC KNUCKLE FAMILY PROTEIN"/>
    <property type="match status" value="1"/>
</dbReference>
<dbReference type="AlphaFoldDB" id="A0A9J5XPM4"/>
<dbReference type="InterPro" id="IPR001878">
    <property type="entry name" value="Znf_CCHC"/>
</dbReference>
<accession>A0A9J5XPM4</accession>
<dbReference type="GO" id="GO:0008270">
    <property type="term" value="F:zinc ion binding"/>
    <property type="evidence" value="ECO:0007669"/>
    <property type="project" value="UniProtKB-KW"/>
</dbReference>
<reference evidence="3 4" key="1">
    <citation type="submission" date="2020-09" db="EMBL/GenBank/DDBJ databases">
        <title>De no assembly of potato wild relative species, Solanum commersonii.</title>
        <authorList>
            <person name="Cho K."/>
        </authorList>
    </citation>
    <scope>NUCLEOTIDE SEQUENCE [LARGE SCALE GENOMIC DNA]</scope>
    <source>
        <strain evidence="3">LZ3.2</strain>
        <tissue evidence="3">Leaf</tissue>
    </source>
</reference>
<evidence type="ECO:0000256" key="1">
    <source>
        <dbReference type="PROSITE-ProRule" id="PRU00047"/>
    </source>
</evidence>
<protein>
    <recommendedName>
        <fullName evidence="2">CCHC-type domain-containing protein</fullName>
    </recommendedName>
</protein>
<gene>
    <name evidence="3" type="ORF">H5410_040725</name>
</gene>
<keyword evidence="4" id="KW-1185">Reference proteome</keyword>
<dbReference type="EMBL" id="JACXVP010000008">
    <property type="protein sequence ID" value="KAG5590211.1"/>
    <property type="molecule type" value="Genomic_DNA"/>
</dbReference>
<dbReference type="Proteomes" id="UP000824120">
    <property type="component" value="Chromosome 8"/>
</dbReference>
<keyword evidence="1" id="KW-0863">Zinc-finger</keyword>
<feature type="domain" description="CCHC-type" evidence="2">
    <location>
        <begin position="485"/>
        <end position="500"/>
    </location>
</feature>
<organism evidence="3 4">
    <name type="scientific">Solanum commersonii</name>
    <name type="common">Commerson's wild potato</name>
    <name type="synonym">Commerson's nightshade</name>
    <dbReference type="NCBI Taxonomy" id="4109"/>
    <lineage>
        <taxon>Eukaryota</taxon>
        <taxon>Viridiplantae</taxon>
        <taxon>Streptophyta</taxon>
        <taxon>Embryophyta</taxon>
        <taxon>Tracheophyta</taxon>
        <taxon>Spermatophyta</taxon>
        <taxon>Magnoliopsida</taxon>
        <taxon>eudicotyledons</taxon>
        <taxon>Gunneridae</taxon>
        <taxon>Pentapetalae</taxon>
        <taxon>asterids</taxon>
        <taxon>lamiids</taxon>
        <taxon>Solanales</taxon>
        <taxon>Solanaceae</taxon>
        <taxon>Solanoideae</taxon>
        <taxon>Solaneae</taxon>
        <taxon>Solanum</taxon>
    </lineage>
</organism>